<dbReference type="Proteomes" id="UP000006055">
    <property type="component" value="Chromosome"/>
</dbReference>
<accession>I4C263</accession>
<dbReference type="KEGG" id="dti:Desti_0935"/>
<proteinExistence type="predicted"/>
<sequence length="78" mass="9132">MVSDLLSQKNVTYNYLLLLLLCSREKITYSILTRSAKRELQEVPPQILLRITYLPTVRPRSAFMPSDHPVNSRILRIF</sequence>
<dbReference type="HOGENOM" id="CLU_2616275_0_0_7"/>
<organism evidence="1 2">
    <name type="scientific">Desulfomonile tiedjei (strain ATCC 49306 / DSM 6799 / DCB-1)</name>
    <dbReference type="NCBI Taxonomy" id="706587"/>
    <lineage>
        <taxon>Bacteria</taxon>
        <taxon>Pseudomonadati</taxon>
        <taxon>Thermodesulfobacteriota</taxon>
        <taxon>Desulfomonilia</taxon>
        <taxon>Desulfomonilales</taxon>
        <taxon>Desulfomonilaceae</taxon>
        <taxon>Desulfomonile</taxon>
    </lineage>
</organism>
<evidence type="ECO:0000313" key="2">
    <source>
        <dbReference type="Proteomes" id="UP000006055"/>
    </source>
</evidence>
<evidence type="ECO:0000313" key="1">
    <source>
        <dbReference type="EMBL" id="AFM23654.1"/>
    </source>
</evidence>
<dbReference type="AlphaFoldDB" id="I4C263"/>
<protein>
    <submittedName>
        <fullName evidence="1">Uncharacterized protein</fullName>
    </submittedName>
</protein>
<reference evidence="2" key="1">
    <citation type="submission" date="2012-06" db="EMBL/GenBank/DDBJ databases">
        <title>Complete sequence of chromosome of Desulfomonile tiedjei DSM 6799.</title>
        <authorList>
            <person name="Lucas S."/>
            <person name="Copeland A."/>
            <person name="Lapidus A."/>
            <person name="Glavina del Rio T."/>
            <person name="Dalin E."/>
            <person name="Tice H."/>
            <person name="Bruce D."/>
            <person name="Goodwin L."/>
            <person name="Pitluck S."/>
            <person name="Peters L."/>
            <person name="Ovchinnikova G."/>
            <person name="Zeytun A."/>
            <person name="Lu M."/>
            <person name="Kyrpides N."/>
            <person name="Mavromatis K."/>
            <person name="Ivanova N."/>
            <person name="Brettin T."/>
            <person name="Detter J.C."/>
            <person name="Han C."/>
            <person name="Larimer F."/>
            <person name="Land M."/>
            <person name="Hauser L."/>
            <person name="Markowitz V."/>
            <person name="Cheng J.-F."/>
            <person name="Hugenholtz P."/>
            <person name="Woyke T."/>
            <person name="Wu D."/>
            <person name="Spring S."/>
            <person name="Schroeder M."/>
            <person name="Brambilla E."/>
            <person name="Klenk H.-P."/>
            <person name="Eisen J.A."/>
        </authorList>
    </citation>
    <scope>NUCLEOTIDE SEQUENCE [LARGE SCALE GENOMIC DNA]</scope>
    <source>
        <strain evidence="2">ATCC 49306 / DSM 6799 / DCB-1</strain>
    </source>
</reference>
<gene>
    <name evidence="1" type="ordered locus">Desti_0935</name>
</gene>
<keyword evidence="2" id="KW-1185">Reference proteome</keyword>
<name>I4C263_DESTA</name>
<dbReference type="EMBL" id="CP003360">
    <property type="protein sequence ID" value="AFM23654.1"/>
    <property type="molecule type" value="Genomic_DNA"/>
</dbReference>